<gene>
    <name evidence="2" type="ORF">KUTeg_024807</name>
</gene>
<dbReference type="InterPro" id="IPR050187">
    <property type="entry name" value="Lipid_Phosphate_FormReg"/>
</dbReference>
<evidence type="ECO:0000259" key="1">
    <source>
        <dbReference type="PROSITE" id="PS50146"/>
    </source>
</evidence>
<dbReference type="Pfam" id="PF00781">
    <property type="entry name" value="DAGK_cat"/>
    <property type="match status" value="1"/>
</dbReference>
<dbReference type="PANTHER" id="PTHR12358">
    <property type="entry name" value="SPHINGOSINE KINASE"/>
    <property type="match status" value="1"/>
</dbReference>
<dbReference type="InterPro" id="IPR016064">
    <property type="entry name" value="NAD/diacylglycerol_kinase_sf"/>
</dbReference>
<dbReference type="SUPFAM" id="SSF111331">
    <property type="entry name" value="NAD kinase/diacylglycerol kinase-like"/>
    <property type="match status" value="1"/>
</dbReference>
<dbReference type="PANTHER" id="PTHR12358:SF31">
    <property type="entry name" value="ACYLGLYCEROL KINASE, MITOCHONDRIAL"/>
    <property type="match status" value="1"/>
</dbReference>
<dbReference type="EMBL" id="JARBDR010000923">
    <property type="protein sequence ID" value="KAJ8298276.1"/>
    <property type="molecule type" value="Genomic_DNA"/>
</dbReference>
<dbReference type="SMART" id="SM00046">
    <property type="entry name" value="DAGKc"/>
    <property type="match status" value="1"/>
</dbReference>
<sequence>MYFICSCLFFSEDLLRRKFCLEAKKFGDAKYDRNNRPRRITVFLNPAASSGKARKLFEKNAGPILYLAGLEVNVVKTEYEGQVKKFMSVLETKDTDGIVIAGGDGTLLEAVTGIMRKEDKSMRQNIPIGVIPLGGTNRFAQLIFGSDKEQVRFILESAMSVVHGLFKKVDVLKIKFSFLFWLVFTEDDEYPDEDNEYDEEFITEDMSSVELTLNSTSLQDSDQPIKAVEVGIGPSELSKSEFVSEG</sequence>
<organism evidence="2 3">
    <name type="scientific">Tegillarca granosa</name>
    <name type="common">Malaysian cockle</name>
    <name type="synonym">Anadara granosa</name>
    <dbReference type="NCBI Taxonomy" id="220873"/>
    <lineage>
        <taxon>Eukaryota</taxon>
        <taxon>Metazoa</taxon>
        <taxon>Spiralia</taxon>
        <taxon>Lophotrochozoa</taxon>
        <taxon>Mollusca</taxon>
        <taxon>Bivalvia</taxon>
        <taxon>Autobranchia</taxon>
        <taxon>Pteriomorphia</taxon>
        <taxon>Arcoida</taxon>
        <taxon>Arcoidea</taxon>
        <taxon>Arcidae</taxon>
        <taxon>Tegillarca</taxon>
    </lineage>
</organism>
<proteinExistence type="predicted"/>
<protein>
    <recommendedName>
        <fullName evidence="1">DAGKc domain-containing protein</fullName>
    </recommendedName>
</protein>
<dbReference type="InterPro" id="IPR001206">
    <property type="entry name" value="Diacylglycerol_kinase_cat_dom"/>
</dbReference>
<evidence type="ECO:0000313" key="3">
    <source>
        <dbReference type="Proteomes" id="UP001217089"/>
    </source>
</evidence>
<evidence type="ECO:0000313" key="2">
    <source>
        <dbReference type="EMBL" id="KAJ8298276.1"/>
    </source>
</evidence>
<accession>A0ABQ9E1G9</accession>
<dbReference type="Gene3D" id="3.40.50.10330">
    <property type="entry name" value="Probable inorganic polyphosphate/atp-NAD kinase, domain 1"/>
    <property type="match status" value="1"/>
</dbReference>
<dbReference type="PROSITE" id="PS50146">
    <property type="entry name" value="DAGK"/>
    <property type="match status" value="1"/>
</dbReference>
<keyword evidence="3" id="KW-1185">Reference proteome</keyword>
<dbReference type="InterPro" id="IPR017438">
    <property type="entry name" value="ATP-NAD_kinase_N"/>
</dbReference>
<feature type="domain" description="DAGKc" evidence="1">
    <location>
        <begin position="35"/>
        <end position="177"/>
    </location>
</feature>
<name>A0ABQ9E1G9_TEGGR</name>
<dbReference type="Proteomes" id="UP001217089">
    <property type="component" value="Unassembled WGS sequence"/>
</dbReference>
<comment type="caution">
    <text evidence="2">The sequence shown here is derived from an EMBL/GenBank/DDBJ whole genome shotgun (WGS) entry which is preliminary data.</text>
</comment>
<reference evidence="2 3" key="1">
    <citation type="submission" date="2022-12" db="EMBL/GenBank/DDBJ databases">
        <title>Chromosome-level genome of Tegillarca granosa.</title>
        <authorList>
            <person name="Kim J."/>
        </authorList>
    </citation>
    <scope>NUCLEOTIDE SEQUENCE [LARGE SCALE GENOMIC DNA]</scope>
    <source>
        <strain evidence="2">Teg-2019</strain>
        <tissue evidence="2">Adductor muscle</tissue>
    </source>
</reference>